<gene>
    <name evidence="2" type="ordered locus">Afer_0729</name>
</gene>
<dbReference type="AlphaFoldDB" id="C7LY71"/>
<dbReference type="SUPFAM" id="SSF55469">
    <property type="entry name" value="FMN-dependent nitroreductase-like"/>
    <property type="match status" value="1"/>
</dbReference>
<dbReference type="CDD" id="cd02062">
    <property type="entry name" value="Nitro_FMN_reductase"/>
    <property type="match status" value="1"/>
</dbReference>
<proteinExistence type="predicted"/>
<dbReference type="InterPro" id="IPR029479">
    <property type="entry name" value="Nitroreductase"/>
</dbReference>
<dbReference type="InterPro" id="IPR050627">
    <property type="entry name" value="Nitroreductase/BluB"/>
</dbReference>
<dbReference type="EMBL" id="CP001631">
    <property type="protein sequence ID" value="ACU53679.1"/>
    <property type="molecule type" value="Genomic_DNA"/>
</dbReference>
<dbReference type="HOGENOM" id="CLU_070764_7_3_11"/>
<dbReference type="Gene3D" id="3.40.109.10">
    <property type="entry name" value="NADH Oxidase"/>
    <property type="match status" value="1"/>
</dbReference>
<dbReference type="KEGG" id="afo:Afer_0729"/>
<keyword evidence="3" id="KW-1185">Reference proteome</keyword>
<dbReference type="InterPro" id="IPR000415">
    <property type="entry name" value="Nitroreductase-like"/>
</dbReference>
<dbReference type="PANTHER" id="PTHR23026:SF123">
    <property type="entry name" value="NAD(P)H NITROREDUCTASE RV3131-RELATED"/>
    <property type="match status" value="1"/>
</dbReference>
<evidence type="ECO:0000313" key="3">
    <source>
        <dbReference type="Proteomes" id="UP000000771"/>
    </source>
</evidence>
<reference evidence="2 3" key="1">
    <citation type="journal article" date="2009" name="Stand. Genomic Sci.">
        <title>Complete genome sequence of Acidimicrobium ferrooxidans type strain (ICP).</title>
        <authorList>
            <person name="Clum A."/>
            <person name="Nolan M."/>
            <person name="Lang E."/>
            <person name="Glavina Del Rio T."/>
            <person name="Tice H."/>
            <person name="Copeland A."/>
            <person name="Cheng J.F."/>
            <person name="Lucas S."/>
            <person name="Chen F."/>
            <person name="Bruce D."/>
            <person name="Goodwin L."/>
            <person name="Pitluck S."/>
            <person name="Ivanova N."/>
            <person name="Mavrommatis K."/>
            <person name="Mikhailova N."/>
            <person name="Pati A."/>
            <person name="Chen A."/>
            <person name="Palaniappan K."/>
            <person name="Goker M."/>
            <person name="Spring S."/>
            <person name="Land M."/>
            <person name="Hauser L."/>
            <person name="Chang Y.J."/>
            <person name="Jeffries C.C."/>
            <person name="Chain P."/>
            <person name="Bristow J."/>
            <person name="Eisen J.A."/>
            <person name="Markowitz V."/>
            <person name="Hugenholtz P."/>
            <person name="Kyrpides N.C."/>
            <person name="Klenk H.P."/>
            <person name="Lapidus A."/>
        </authorList>
    </citation>
    <scope>NUCLEOTIDE SEQUENCE [LARGE SCALE GENOMIC DNA]</scope>
    <source>
        <strain evidence="3">DSM 10331 / JCM 15462 / NBRC 103882 / ICP</strain>
    </source>
</reference>
<dbReference type="Pfam" id="PF00881">
    <property type="entry name" value="Nitroreductase"/>
    <property type="match status" value="1"/>
</dbReference>
<organism evidence="2 3">
    <name type="scientific">Acidimicrobium ferrooxidans (strain DSM 10331 / JCM 15462 / NBRC 103882 / ICP)</name>
    <dbReference type="NCBI Taxonomy" id="525909"/>
    <lineage>
        <taxon>Bacteria</taxon>
        <taxon>Bacillati</taxon>
        <taxon>Actinomycetota</taxon>
        <taxon>Acidimicrobiia</taxon>
        <taxon>Acidimicrobiales</taxon>
        <taxon>Acidimicrobiaceae</taxon>
        <taxon>Acidimicrobium</taxon>
    </lineage>
</organism>
<dbReference type="Proteomes" id="UP000000771">
    <property type="component" value="Chromosome"/>
</dbReference>
<dbReference type="RefSeq" id="WP_015798168.1">
    <property type="nucleotide sequence ID" value="NC_013124.1"/>
</dbReference>
<name>C7LY71_ACIFD</name>
<dbReference type="STRING" id="525909.Afer_0729"/>
<dbReference type="GO" id="GO:0016491">
    <property type="term" value="F:oxidoreductase activity"/>
    <property type="evidence" value="ECO:0007669"/>
    <property type="project" value="InterPro"/>
</dbReference>
<dbReference type="PANTHER" id="PTHR23026">
    <property type="entry name" value="NADPH NITROREDUCTASE"/>
    <property type="match status" value="1"/>
</dbReference>
<evidence type="ECO:0000259" key="1">
    <source>
        <dbReference type="Pfam" id="PF00881"/>
    </source>
</evidence>
<sequence>MEALAAIRRRRMRRALTADPIDDATLAAIVDAGLRAPSAGFTQAVTIAIAREPESRARILAALTTPGWLAARPEMRGLERAPALLLVTVDPAAYAERYGAPDKRAAGLWSLERWPIPYWWVDAGATLEAILVAATALDIGAAVIGTFRGEEVLRDLAGLAQTSRIVITVALGHPLPEPVHGSPSRRGRLDPRDRVVPLDLQAQRLVPMLRKLQGGRSGGA</sequence>
<dbReference type="eggNOG" id="COG0778">
    <property type="taxonomic scope" value="Bacteria"/>
</dbReference>
<evidence type="ECO:0000313" key="2">
    <source>
        <dbReference type="EMBL" id="ACU53679.1"/>
    </source>
</evidence>
<protein>
    <submittedName>
        <fullName evidence="2">Nitroreductase</fullName>
    </submittedName>
</protein>
<accession>C7LY71</accession>
<feature type="domain" description="Nitroreductase" evidence="1">
    <location>
        <begin position="7"/>
        <end position="173"/>
    </location>
</feature>